<evidence type="ECO:0000313" key="2">
    <source>
        <dbReference type="Proteomes" id="UP000198982"/>
    </source>
</evidence>
<dbReference type="Proteomes" id="UP000198982">
    <property type="component" value="Unassembled WGS sequence"/>
</dbReference>
<name>A0A1H4WPH7_9PSED</name>
<reference evidence="2" key="1">
    <citation type="submission" date="2016-10" db="EMBL/GenBank/DDBJ databases">
        <authorList>
            <person name="Varghese N."/>
            <person name="Submissions S."/>
        </authorList>
    </citation>
    <scope>NUCLEOTIDE SEQUENCE [LARGE SCALE GENOMIC DNA]</scope>
    <source>
        <strain evidence="2">DSM 9751</strain>
    </source>
</reference>
<dbReference type="RefSeq" id="WP_244168957.1">
    <property type="nucleotide sequence ID" value="NZ_FNTJ01000002.1"/>
</dbReference>
<keyword evidence="2" id="KW-1185">Reference proteome</keyword>
<gene>
    <name evidence="1" type="ORF">SAMN05216178_5531</name>
</gene>
<proteinExistence type="predicted"/>
<evidence type="ECO:0000313" key="1">
    <source>
        <dbReference type="EMBL" id="SEC95239.1"/>
    </source>
</evidence>
<sequence length="182" mass="20667">MTITVTSTTLDQAVAQKRFDDACRYLRQSDLANFLIDELIAVKEELIVEVTNSSASDKTDRWIPPATSSTTSAGRVVWNLKSQVYAIEKKYKQPDLSNFQKFLALFSSDRVERLSPALVLMHELGHACQFLTNKAEFRKQLANKNILEVENINVNAIENTVAKELTAKNNKEGLRWDYLDAR</sequence>
<dbReference type="EMBL" id="FNTJ01000002">
    <property type="protein sequence ID" value="SEC95239.1"/>
    <property type="molecule type" value="Genomic_DNA"/>
</dbReference>
<organism evidence="1 2">
    <name type="scientific">Pseudomonas saponiphila</name>
    <dbReference type="NCBI Taxonomy" id="556534"/>
    <lineage>
        <taxon>Bacteria</taxon>
        <taxon>Pseudomonadati</taxon>
        <taxon>Pseudomonadota</taxon>
        <taxon>Gammaproteobacteria</taxon>
        <taxon>Pseudomonadales</taxon>
        <taxon>Pseudomonadaceae</taxon>
        <taxon>Pseudomonas</taxon>
    </lineage>
</organism>
<dbReference type="AlphaFoldDB" id="A0A1H4WPH7"/>
<protein>
    <submittedName>
        <fullName evidence="1">Uncharacterized protein</fullName>
    </submittedName>
</protein>
<accession>A0A1H4WPH7</accession>